<dbReference type="InterPro" id="IPR014284">
    <property type="entry name" value="RNA_pol_sigma-70_dom"/>
</dbReference>
<keyword evidence="3" id="KW-0731">Sigma factor</keyword>
<sequence length="204" mass="23909">MILKSAHSLPAKSRIQTSTDSRTEKWRDRIEKARKGDAQAFQELIEEEKNKLYRMAYLYVRNENDALDLVQETVYKAYVSIQGLKNGIHFPTWLTRILINNALNLLKKKKRVLPMHELVSFQPYTDQRREERMDLLEAVNKLEEKYKTVVILRYYRDLTIGQIAEVLQCPEGTVKTNLHRAIAQLKSMLKEEGSDEPPFVQSEK</sequence>
<protein>
    <submittedName>
        <fullName evidence="8">DNA-directed RNA polymerase sigma-70 factor</fullName>
    </submittedName>
</protein>
<evidence type="ECO:0000313" key="8">
    <source>
        <dbReference type="EMBL" id="GGA48587.1"/>
    </source>
</evidence>
<dbReference type="SUPFAM" id="SSF88946">
    <property type="entry name" value="Sigma2 domain of RNA polymerase sigma factors"/>
    <property type="match status" value="1"/>
</dbReference>
<dbReference type="InterPro" id="IPR013325">
    <property type="entry name" value="RNA_pol_sigma_r2"/>
</dbReference>
<feature type="region of interest" description="Disordered" evidence="5">
    <location>
        <begin position="1"/>
        <end position="25"/>
    </location>
</feature>
<evidence type="ECO:0000259" key="6">
    <source>
        <dbReference type="Pfam" id="PF04542"/>
    </source>
</evidence>
<feature type="domain" description="RNA polymerase sigma-70 region 2" evidence="6">
    <location>
        <begin position="44"/>
        <end position="111"/>
    </location>
</feature>
<dbReference type="PANTHER" id="PTHR43133:SF51">
    <property type="entry name" value="RNA POLYMERASE SIGMA FACTOR"/>
    <property type="match status" value="1"/>
</dbReference>
<name>A0ABQ1GRL7_9BACL</name>
<dbReference type="GO" id="GO:0000428">
    <property type="term" value="C:DNA-directed RNA polymerase complex"/>
    <property type="evidence" value="ECO:0007669"/>
    <property type="project" value="UniProtKB-KW"/>
</dbReference>
<feature type="domain" description="RNA polymerase sigma factor 70 region 4 type 2" evidence="7">
    <location>
        <begin position="133"/>
        <end position="185"/>
    </location>
</feature>
<evidence type="ECO:0000256" key="4">
    <source>
        <dbReference type="ARBA" id="ARBA00023163"/>
    </source>
</evidence>
<keyword evidence="9" id="KW-1185">Reference proteome</keyword>
<dbReference type="Gene3D" id="1.10.10.10">
    <property type="entry name" value="Winged helix-like DNA-binding domain superfamily/Winged helix DNA-binding domain"/>
    <property type="match status" value="1"/>
</dbReference>
<dbReference type="NCBIfam" id="TIGR02937">
    <property type="entry name" value="sigma70-ECF"/>
    <property type="match status" value="1"/>
</dbReference>
<dbReference type="Pfam" id="PF08281">
    <property type="entry name" value="Sigma70_r4_2"/>
    <property type="match status" value="1"/>
</dbReference>
<evidence type="ECO:0000256" key="2">
    <source>
        <dbReference type="ARBA" id="ARBA00023015"/>
    </source>
</evidence>
<reference evidence="9" key="1">
    <citation type="journal article" date="2019" name="Int. J. Syst. Evol. Microbiol.">
        <title>The Global Catalogue of Microorganisms (GCM) 10K type strain sequencing project: providing services to taxonomists for standard genome sequencing and annotation.</title>
        <authorList>
            <consortium name="The Broad Institute Genomics Platform"/>
            <consortium name="The Broad Institute Genome Sequencing Center for Infectious Disease"/>
            <person name="Wu L."/>
            <person name="Ma J."/>
        </authorList>
    </citation>
    <scope>NUCLEOTIDE SEQUENCE [LARGE SCALE GENOMIC DNA]</scope>
    <source>
        <strain evidence="9">CGMCC 1.12404</strain>
    </source>
</reference>
<evidence type="ECO:0000259" key="7">
    <source>
        <dbReference type="Pfam" id="PF08281"/>
    </source>
</evidence>
<dbReference type="InterPro" id="IPR014300">
    <property type="entry name" value="RNA_pol_sigma-V"/>
</dbReference>
<dbReference type="CDD" id="cd06171">
    <property type="entry name" value="Sigma70_r4"/>
    <property type="match status" value="1"/>
</dbReference>
<accession>A0ABQ1GRL7</accession>
<organism evidence="8 9">
    <name type="scientific">Kroppenstedtia guangzhouensis</name>
    <dbReference type="NCBI Taxonomy" id="1274356"/>
    <lineage>
        <taxon>Bacteria</taxon>
        <taxon>Bacillati</taxon>
        <taxon>Bacillota</taxon>
        <taxon>Bacilli</taxon>
        <taxon>Bacillales</taxon>
        <taxon>Thermoactinomycetaceae</taxon>
        <taxon>Kroppenstedtia</taxon>
    </lineage>
</organism>
<comment type="caution">
    <text evidence="8">The sequence shown here is derived from an EMBL/GenBank/DDBJ whole genome shotgun (WGS) entry which is preliminary data.</text>
</comment>
<dbReference type="InterPro" id="IPR013249">
    <property type="entry name" value="RNA_pol_sigma70_r4_t2"/>
</dbReference>
<dbReference type="Pfam" id="PF04542">
    <property type="entry name" value="Sigma70_r2"/>
    <property type="match status" value="1"/>
</dbReference>
<dbReference type="InterPro" id="IPR013324">
    <property type="entry name" value="RNA_pol_sigma_r3/r4-like"/>
</dbReference>
<evidence type="ECO:0000256" key="1">
    <source>
        <dbReference type="ARBA" id="ARBA00010641"/>
    </source>
</evidence>
<keyword evidence="8" id="KW-0240">DNA-directed RNA polymerase</keyword>
<dbReference type="PANTHER" id="PTHR43133">
    <property type="entry name" value="RNA POLYMERASE ECF-TYPE SIGMA FACTO"/>
    <property type="match status" value="1"/>
</dbReference>
<dbReference type="EMBL" id="BMEX01000007">
    <property type="protein sequence ID" value="GGA48587.1"/>
    <property type="molecule type" value="Genomic_DNA"/>
</dbReference>
<dbReference type="RefSeq" id="WP_188432597.1">
    <property type="nucleotide sequence ID" value="NZ_BMEX01000007.1"/>
</dbReference>
<evidence type="ECO:0000313" key="9">
    <source>
        <dbReference type="Proteomes" id="UP000617979"/>
    </source>
</evidence>
<dbReference type="Gene3D" id="1.10.1740.10">
    <property type="match status" value="1"/>
</dbReference>
<evidence type="ECO:0000256" key="5">
    <source>
        <dbReference type="SAM" id="MobiDB-lite"/>
    </source>
</evidence>
<dbReference type="InterPro" id="IPR036388">
    <property type="entry name" value="WH-like_DNA-bd_sf"/>
</dbReference>
<dbReference type="InterPro" id="IPR039425">
    <property type="entry name" value="RNA_pol_sigma-70-like"/>
</dbReference>
<dbReference type="SUPFAM" id="SSF88659">
    <property type="entry name" value="Sigma3 and sigma4 domains of RNA polymerase sigma factors"/>
    <property type="match status" value="1"/>
</dbReference>
<dbReference type="Proteomes" id="UP000617979">
    <property type="component" value="Unassembled WGS sequence"/>
</dbReference>
<proteinExistence type="inferred from homology"/>
<keyword evidence="2" id="KW-0805">Transcription regulation</keyword>
<comment type="similarity">
    <text evidence="1">Belongs to the sigma-70 factor family. ECF subfamily.</text>
</comment>
<evidence type="ECO:0000256" key="3">
    <source>
        <dbReference type="ARBA" id="ARBA00023082"/>
    </source>
</evidence>
<gene>
    <name evidence="8" type="ORF">GCM10007416_22170</name>
</gene>
<dbReference type="NCBIfam" id="TIGR02954">
    <property type="entry name" value="Sig70_famx3"/>
    <property type="match status" value="1"/>
</dbReference>
<dbReference type="InterPro" id="IPR007627">
    <property type="entry name" value="RNA_pol_sigma70_r2"/>
</dbReference>
<keyword evidence="4" id="KW-0804">Transcription</keyword>